<dbReference type="Pfam" id="PF00856">
    <property type="entry name" value="SET"/>
    <property type="match status" value="1"/>
</dbReference>
<reference evidence="4" key="1">
    <citation type="submission" date="2024-02" db="UniProtKB">
        <authorList>
            <consortium name="WormBaseParasite"/>
        </authorList>
    </citation>
    <scope>IDENTIFICATION</scope>
</reference>
<dbReference type="AlphaFoldDB" id="A0AAF3J362"/>
<protein>
    <recommendedName>
        <fullName evidence="2">SET domain-containing protein</fullName>
    </recommendedName>
</protein>
<feature type="signal peptide" evidence="1">
    <location>
        <begin position="1"/>
        <end position="15"/>
    </location>
</feature>
<keyword evidence="3" id="KW-1185">Reference proteome</keyword>
<proteinExistence type="predicted"/>
<dbReference type="PROSITE" id="PS50280">
    <property type="entry name" value="SET"/>
    <property type="match status" value="1"/>
</dbReference>
<name>A0AAF3J362_9BILA</name>
<feature type="chain" id="PRO_5042149146" description="SET domain-containing protein" evidence="1">
    <location>
        <begin position="16"/>
        <end position="258"/>
    </location>
</feature>
<feature type="domain" description="SET" evidence="2">
    <location>
        <begin position="100"/>
        <end position="248"/>
    </location>
</feature>
<accession>A0AAF3J362</accession>
<evidence type="ECO:0000313" key="4">
    <source>
        <dbReference type="WBParaSite" id="MBELARI_LOCUS13317"/>
    </source>
</evidence>
<evidence type="ECO:0000313" key="3">
    <source>
        <dbReference type="Proteomes" id="UP000887575"/>
    </source>
</evidence>
<dbReference type="SMART" id="SM00317">
    <property type="entry name" value="SET"/>
    <property type="match status" value="1"/>
</dbReference>
<dbReference type="InterPro" id="IPR046341">
    <property type="entry name" value="SET_dom_sf"/>
</dbReference>
<keyword evidence="1" id="KW-0732">Signal</keyword>
<dbReference type="InterPro" id="IPR001214">
    <property type="entry name" value="SET_dom"/>
</dbReference>
<sequence length="258" mass="29585">MLFILFPALISFVCSYPWNEHENTCIGISKLETFLKLCKSAINQSPKGEPVLYFEEMRRNRFGKLTPFKQQTTWRKLFQNHHSPVDLSQAVACYCLSHYPYVRVINLKERPIKQKALGWGVRATIDIPAFTLLVGYQGLEHIIGDLDDDLLWRIRQVNDATMDAEYTLTVDNTDYLIEGAPAVALYHEKRVSLSDKSTKVLFCLGPLVNGSPNPNVEWSQIELDGQPLVMFYAKRKIGKGQELFVDYGEEYMAENQIN</sequence>
<dbReference type="SUPFAM" id="SSF82199">
    <property type="entry name" value="SET domain"/>
    <property type="match status" value="1"/>
</dbReference>
<evidence type="ECO:0000259" key="2">
    <source>
        <dbReference type="PROSITE" id="PS50280"/>
    </source>
</evidence>
<dbReference type="Gene3D" id="2.170.270.10">
    <property type="entry name" value="SET domain"/>
    <property type="match status" value="1"/>
</dbReference>
<dbReference type="WBParaSite" id="MBELARI_LOCUS13317">
    <property type="protein sequence ID" value="MBELARI_LOCUS13317"/>
    <property type="gene ID" value="MBELARI_LOCUS13317"/>
</dbReference>
<organism evidence="3 4">
    <name type="scientific">Mesorhabditis belari</name>
    <dbReference type="NCBI Taxonomy" id="2138241"/>
    <lineage>
        <taxon>Eukaryota</taxon>
        <taxon>Metazoa</taxon>
        <taxon>Ecdysozoa</taxon>
        <taxon>Nematoda</taxon>
        <taxon>Chromadorea</taxon>
        <taxon>Rhabditida</taxon>
        <taxon>Rhabditina</taxon>
        <taxon>Rhabditomorpha</taxon>
        <taxon>Rhabditoidea</taxon>
        <taxon>Rhabditidae</taxon>
        <taxon>Mesorhabditinae</taxon>
        <taxon>Mesorhabditis</taxon>
    </lineage>
</organism>
<evidence type="ECO:0000256" key="1">
    <source>
        <dbReference type="SAM" id="SignalP"/>
    </source>
</evidence>
<dbReference type="Proteomes" id="UP000887575">
    <property type="component" value="Unassembled WGS sequence"/>
</dbReference>